<dbReference type="PROSITE" id="PS00018">
    <property type="entry name" value="EF_HAND_1"/>
    <property type="match status" value="2"/>
</dbReference>
<feature type="domain" description="EF-hand" evidence="1">
    <location>
        <begin position="72"/>
        <end position="107"/>
    </location>
</feature>
<sequence>MDVGKRLKERGIFPGPDDFVPAIDVIVRHSCKNRWYQLVGDKPFTYFDLNDDGVLDRAEVQTMLTELLGYKPMDFVVDDMIASIDRDGNGVIDQGEFSFVLAQIERDHGRFWGG</sequence>
<dbReference type="OrthoDB" id="10252235at2759"/>
<dbReference type="CDD" id="cd00051">
    <property type="entry name" value="EFh"/>
    <property type="match status" value="1"/>
</dbReference>
<reference evidence="2" key="1">
    <citation type="journal article" date="2021" name="Sci. Rep.">
        <title>Diploid genomic architecture of Nitzschia inconspicua, an elite biomass production diatom.</title>
        <authorList>
            <person name="Oliver A."/>
            <person name="Podell S."/>
            <person name="Pinowska A."/>
            <person name="Traller J.C."/>
            <person name="Smith S.R."/>
            <person name="McClure R."/>
            <person name="Beliaev A."/>
            <person name="Bohutskyi P."/>
            <person name="Hill E.A."/>
            <person name="Rabines A."/>
            <person name="Zheng H."/>
            <person name="Allen L.Z."/>
            <person name="Kuo A."/>
            <person name="Grigoriev I.V."/>
            <person name="Allen A.E."/>
            <person name="Hazlebeck D."/>
            <person name="Allen E.E."/>
        </authorList>
    </citation>
    <scope>NUCLEOTIDE SEQUENCE</scope>
    <source>
        <strain evidence="2">Hildebrandi</strain>
    </source>
</reference>
<comment type="caution">
    <text evidence="2">The sequence shown here is derived from an EMBL/GenBank/DDBJ whole genome shotgun (WGS) entry which is preliminary data.</text>
</comment>
<dbReference type="InterPro" id="IPR018247">
    <property type="entry name" value="EF_Hand_1_Ca_BS"/>
</dbReference>
<proteinExistence type="predicted"/>
<reference evidence="2" key="2">
    <citation type="submission" date="2021-04" db="EMBL/GenBank/DDBJ databases">
        <authorList>
            <person name="Podell S."/>
        </authorList>
    </citation>
    <scope>NUCLEOTIDE SEQUENCE</scope>
    <source>
        <strain evidence="2">Hildebrandi</strain>
    </source>
</reference>
<dbReference type="PROSITE" id="PS50222">
    <property type="entry name" value="EF_HAND_2"/>
    <property type="match status" value="2"/>
</dbReference>
<dbReference type="EMBL" id="JAGRRH010000026">
    <property type="protein sequence ID" value="KAG7341175.1"/>
    <property type="molecule type" value="Genomic_DNA"/>
</dbReference>
<dbReference type="GO" id="GO:0005509">
    <property type="term" value="F:calcium ion binding"/>
    <property type="evidence" value="ECO:0007669"/>
    <property type="project" value="InterPro"/>
</dbReference>
<dbReference type="AlphaFoldDB" id="A0A9K3KDI4"/>
<organism evidence="2 3">
    <name type="scientific">Nitzschia inconspicua</name>
    <dbReference type="NCBI Taxonomy" id="303405"/>
    <lineage>
        <taxon>Eukaryota</taxon>
        <taxon>Sar</taxon>
        <taxon>Stramenopiles</taxon>
        <taxon>Ochrophyta</taxon>
        <taxon>Bacillariophyta</taxon>
        <taxon>Bacillariophyceae</taxon>
        <taxon>Bacillariophycidae</taxon>
        <taxon>Bacillariales</taxon>
        <taxon>Bacillariaceae</taxon>
        <taxon>Nitzschia</taxon>
    </lineage>
</organism>
<gene>
    <name evidence="2" type="ORF">IV203_023126</name>
</gene>
<evidence type="ECO:0000259" key="1">
    <source>
        <dbReference type="PROSITE" id="PS50222"/>
    </source>
</evidence>
<evidence type="ECO:0000313" key="3">
    <source>
        <dbReference type="Proteomes" id="UP000693970"/>
    </source>
</evidence>
<protein>
    <submittedName>
        <fullName evidence="2">EF hand domain containing protein</fullName>
    </submittedName>
</protein>
<name>A0A9K3KDI4_9STRA</name>
<feature type="domain" description="EF-hand" evidence="1">
    <location>
        <begin position="44"/>
        <end position="70"/>
    </location>
</feature>
<dbReference type="InterPro" id="IPR002048">
    <property type="entry name" value="EF_hand_dom"/>
</dbReference>
<keyword evidence="3" id="KW-1185">Reference proteome</keyword>
<accession>A0A9K3KDI4</accession>
<dbReference type="Proteomes" id="UP000693970">
    <property type="component" value="Unassembled WGS sequence"/>
</dbReference>
<dbReference type="Pfam" id="PF13499">
    <property type="entry name" value="EF-hand_7"/>
    <property type="match status" value="1"/>
</dbReference>
<dbReference type="SMART" id="SM00054">
    <property type="entry name" value="EFh"/>
    <property type="match status" value="2"/>
</dbReference>
<evidence type="ECO:0000313" key="2">
    <source>
        <dbReference type="EMBL" id="KAG7341175.1"/>
    </source>
</evidence>